<keyword evidence="2" id="KW-1185">Reference proteome</keyword>
<dbReference type="RefSeq" id="XP_015464355.1">
    <property type="nucleotide sequence ID" value="XM_015614817.1"/>
</dbReference>
<comment type="caution">
    <text evidence="1">The sequence shown here is derived from an EMBL/GenBank/DDBJ whole genome shotgun (WGS) entry which is preliminary data.</text>
</comment>
<protein>
    <submittedName>
        <fullName evidence="1">Uncharacterized protein</fullName>
    </submittedName>
</protein>
<gene>
    <name evidence="1" type="ORF">AC631_05988</name>
</gene>
<organism evidence="1 2">
    <name type="scientific">Debaryomyces fabryi</name>
    <dbReference type="NCBI Taxonomy" id="58627"/>
    <lineage>
        <taxon>Eukaryota</taxon>
        <taxon>Fungi</taxon>
        <taxon>Dikarya</taxon>
        <taxon>Ascomycota</taxon>
        <taxon>Saccharomycotina</taxon>
        <taxon>Pichiomycetes</taxon>
        <taxon>Debaryomycetaceae</taxon>
        <taxon>Debaryomyces</taxon>
    </lineage>
</organism>
<evidence type="ECO:0000313" key="1">
    <source>
        <dbReference type="EMBL" id="KRZ98252.1"/>
    </source>
</evidence>
<dbReference type="GeneID" id="26842997"/>
<dbReference type="OrthoDB" id="4066797at2759"/>
<sequence>MTTLFTAAYFGKFEEFYELYKIELKEYEKFDDHYDLDDMQFLSRCIVRGVTYNFEFARKLHNSDLALSERICRAISGRFIMSNYLEEEFIKPFCIWYPDVPSKETCVSIAKKFPQLVGIVCVLMNWNDIYDSLNIYPMRYIYNLARLIDRTHIAEDQWRKSEKYNGFFCFYSRSPSAEFRDEREYVLKDYLPIYNSRFHEESLMDYCNYNYFDSDEVCSTGLMGWNNLSQGSFEGNLILDNVKTHKFKQIDSCQTYSDYLSKFIKQ</sequence>
<dbReference type="Proteomes" id="UP000054251">
    <property type="component" value="Unassembled WGS sequence"/>
</dbReference>
<dbReference type="EMBL" id="LMYN01000408">
    <property type="protein sequence ID" value="KRZ98252.1"/>
    <property type="molecule type" value="Genomic_DNA"/>
</dbReference>
<accession>A0A0V1PPS1</accession>
<reference evidence="1 2" key="1">
    <citation type="submission" date="2015-11" db="EMBL/GenBank/DDBJ databases">
        <title>The genome of Debaryomyces fabryi.</title>
        <authorList>
            <person name="Tafer H."/>
            <person name="Lopandic K."/>
        </authorList>
    </citation>
    <scope>NUCLEOTIDE SEQUENCE [LARGE SCALE GENOMIC DNA]</scope>
    <source>
        <strain evidence="1 2">CBS 789</strain>
    </source>
</reference>
<evidence type="ECO:0000313" key="2">
    <source>
        <dbReference type="Proteomes" id="UP000054251"/>
    </source>
</evidence>
<name>A0A0V1PPS1_9ASCO</name>
<dbReference type="AlphaFoldDB" id="A0A0V1PPS1"/>
<proteinExistence type="predicted"/>